<accession>A0A5B8V888</accession>
<feature type="signal peptide" evidence="2">
    <location>
        <begin position="1"/>
        <end position="24"/>
    </location>
</feature>
<name>A0A5B8V888_9BACT</name>
<dbReference type="RefSeq" id="WP_147188841.1">
    <property type="nucleotide sequence ID" value="NZ_CP042435.1"/>
</dbReference>
<evidence type="ECO:0000256" key="1">
    <source>
        <dbReference type="SAM" id="MobiDB-lite"/>
    </source>
</evidence>
<dbReference type="KEGG" id="pgin:FRZ67_06960"/>
<reference evidence="4 5" key="1">
    <citation type="journal article" date="2016" name="Int. J. Syst. Evol. Microbiol.">
        <title>Panacibacter ginsenosidivorans gen. nov., sp. nov., with ginsenoside converting activity isolated from soil of a ginseng field.</title>
        <authorList>
            <person name="Siddiqi M.Z."/>
            <person name="Muhammad Shafi S."/>
            <person name="Choi K.D."/>
            <person name="Im W.T."/>
        </authorList>
    </citation>
    <scope>NUCLEOTIDE SEQUENCE [LARGE SCALE GENOMIC DNA]</scope>
    <source>
        <strain evidence="4 5">Gsoil1550</strain>
    </source>
</reference>
<evidence type="ECO:0000313" key="5">
    <source>
        <dbReference type="Proteomes" id="UP000321533"/>
    </source>
</evidence>
<feature type="compositionally biased region" description="Polar residues" evidence="1">
    <location>
        <begin position="316"/>
        <end position="339"/>
    </location>
</feature>
<dbReference type="InterPro" id="IPR028011">
    <property type="entry name" value="DUF4476"/>
</dbReference>
<evidence type="ECO:0000313" key="4">
    <source>
        <dbReference type="EMBL" id="QEC67041.1"/>
    </source>
</evidence>
<evidence type="ECO:0000256" key="2">
    <source>
        <dbReference type="SAM" id="SignalP"/>
    </source>
</evidence>
<protein>
    <submittedName>
        <fullName evidence="4">DUF4476 domain-containing protein</fullName>
    </submittedName>
</protein>
<proteinExistence type="predicted"/>
<evidence type="ECO:0000259" key="3">
    <source>
        <dbReference type="Pfam" id="PF14771"/>
    </source>
</evidence>
<feature type="chain" id="PRO_5023033947" evidence="2">
    <location>
        <begin position="25"/>
        <end position="441"/>
    </location>
</feature>
<dbReference type="EMBL" id="CP042435">
    <property type="protein sequence ID" value="QEC67041.1"/>
    <property type="molecule type" value="Genomic_DNA"/>
</dbReference>
<gene>
    <name evidence="4" type="ORF">FRZ67_06960</name>
</gene>
<dbReference type="AlphaFoldDB" id="A0A5B8V888"/>
<keyword evidence="5" id="KW-1185">Reference proteome</keyword>
<sequence>MNKVFKIVLIGACLCCLASINVHAQQNHFVYIQADDKLPFDVTVNGATYNSSSIGYVIIPKLNKGNYQFNISFPDKKFPEQQFTCSVDKADAGFALKNYGEKGWGLYNLQSLEITMAAGAAALVTEQITPVEDPGAFGNMLSEVANDSTLNQKNEPIKPEKEKPIAVIDTLSAIKQDSDVAETKNNDDKNKNKVVVQGEALTNAAGTSVAEKLALLKITESFTDTGRDMVFVDKSNGLNDTIRIFLPVIADSLNDDKEAVKAVKTEEQQIAEEKKNPDTILVAKEETFVKKEDTVASDKSGEVNNPFFKKDDTKPAVNNETEMPTASENITNGTETKKQQLTIKPECKTILTENDMDKLKKKMVSADNDEKMIGVAKKNIQDKCITTDQVKSLGALFLSDDSRYNFFNVVYPSVYDPASFSSLESQLIDPAYKKRFLTLLK</sequence>
<keyword evidence="2" id="KW-0732">Signal</keyword>
<dbReference type="OrthoDB" id="653675at2"/>
<feature type="domain" description="DUF4476" evidence="3">
    <location>
        <begin position="351"/>
        <end position="437"/>
    </location>
</feature>
<feature type="region of interest" description="Disordered" evidence="1">
    <location>
        <begin position="300"/>
        <end position="339"/>
    </location>
</feature>
<organism evidence="4 5">
    <name type="scientific">Panacibacter ginsenosidivorans</name>
    <dbReference type="NCBI Taxonomy" id="1813871"/>
    <lineage>
        <taxon>Bacteria</taxon>
        <taxon>Pseudomonadati</taxon>
        <taxon>Bacteroidota</taxon>
        <taxon>Chitinophagia</taxon>
        <taxon>Chitinophagales</taxon>
        <taxon>Chitinophagaceae</taxon>
        <taxon>Panacibacter</taxon>
    </lineage>
</organism>
<dbReference type="Pfam" id="PF14771">
    <property type="entry name" value="DUF4476"/>
    <property type="match status" value="1"/>
</dbReference>
<dbReference type="Proteomes" id="UP000321533">
    <property type="component" value="Chromosome"/>
</dbReference>